<keyword evidence="6" id="KW-0812">Transmembrane</keyword>
<evidence type="ECO:0000256" key="7">
    <source>
        <dbReference type="ARBA" id="ARBA00022927"/>
    </source>
</evidence>
<reference evidence="11 12" key="1">
    <citation type="submission" date="2020-10" db="EMBL/GenBank/DDBJ databases">
        <title>Complete genome sequence of Paludibaculum fermentans P105T, a facultatively anaerobic acidobacterium capable of dissimilatory Fe(III) reduction.</title>
        <authorList>
            <person name="Dedysh S.N."/>
            <person name="Beletsky A.V."/>
            <person name="Kulichevskaya I.S."/>
            <person name="Mardanov A.V."/>
            <person name="Ravin N.V."/>
        </authorList>
    </citation>
    <scope>NUCLEOTIDE SEQUENCE [LARGE SCALE GENOMIC DNA]</scope>
    <source>
        <strain evidence="11 12">P105</strain>
    </source>
</reference>
<keyword evidence="8" id="KW-1133">Transmembrane helix</keyword>
<protein>
    <submittedName>
        <fullName evidence="11">General secretion pathway protein GspK</fullName>
    </submittedName>
</protein>
<dbReference type="AlphaFoldDB" id="A0A7S7SK19"/>
<dbReference type="InterPro" id="IPR049031">
    <property type="entry name" value="T2SSK_SAM-like_1st"/>
</dbReference>
<dbReference type="KEGG" id="pfer:IRI77_27575"/>
<dbReference type="Gene3D" id="3.30.1300.30">
    <property type="entry name" value="GSPII I/J protein-like"/>
    <property type="match status" value="1"/>
</dbReference>
<dbReference type="GO" id="GO:0009306">
    <property type="term" value="P:protein secretion"/>
    <property type="evidence" value="ECO:0007669"/>
    <property type="project" value="InterPro"/>
</dbReference>
<evidence type="ECO:0000256" key="9">
    <source>
        <dbReference type="ARBA" id="ARBA00023136"/>
    </source>
</evidence>
<organism evidence="11 12">
    <name type="scientific">Paludibaculum fermentans</name>
    <dbReference type="NCBI Taxonomy" id="1473598"/>
    <lineage>
        <taxon>Bacteria</taxon>
        <taxon>Pseudomonadati</taxon>
        <taxon>Acidobacteriota</taxon>
        <taxon>Terriglobia</taxon>
        <taxon>Bryobacterales</taxon>
        <taxon>Bryobacteraceae</taxon>
        <taxon>Paludibaculum</taxon>
    </lineage>
</organism>
<dbReference type="InterPro" id="IPR038072">
    <property type="entry name" value="GspK_central_sf"/>
</dbReference>
<proteinExistence type="inferred from homology"/>
<evidence type="ECO:0000256" key="3">
    <source>
        <dbReference type="ARBA" id="ARBA00022448"/>
    </source>
</evidence>
<sequence length="337" mass="36716">MSTNGSVSKKRSRRGSALLMILWLSAALSAIAFSVALTVRNELNRADTNLDGLKAYYLACGAADRAVNHMVYGQAMRNPDGTPRFWEAGMPLRIFDFPSGQAVVEIRAESAKMNINTIGSDDLFKLLLALGLPPEQARPAAMAIMHWRGAEGGPFDQMYLARTPSFRAPHASFQQIEELMAVAGITPELFYGGYARTPQGALVPRSGLRDCLSIFSPSTGFDINSVDPAVMLAVGVPPPAVEAVVAMRRRAPILRQQLGAVLAMMGPAAGRFRMGGEKIYTVRATGRLRRQDGSLSDLRRSVAMTVQIYSKNSPDNFRVLAWQDNAAGRQLFDVWPN</sequence>
<evidence type="ECO:0000313" key="11">
    <source>
        <dbReference type="EMBL" id="QOY86530.1"/>
    </source>
</evidence>
<keyword evidence="3" id="KW-0813">Transport</keyword>
<keyword evidence="9" id="KW-0472">Membrane</keyword>
<comment type="subcellular location">
    <subcellularLocation>
        <location evidence="1">Cell inner membrane</location>
    </subcellularLocation>
</comment>
<evidence type="ECO:0000256" key="4">
    <source>
        <dbReference type="ARBA" id="ARBA00022475"/>
    </source>
</evidence>
<dbReference type="InterPro" id="IPR005628">
    <property type="entry name" value="GspK"/>
</dbReference>
<dbReference type="PANTHER" id="PTHR38831">
    <property type="entry name" value="TYPE II SECRETION SYSTEM PROTEIN K"/>
    <property type="match status" value="1"/>
</dbReference>
<dbReference type="Proteomes" id="UP000593892">
    <property type="component" value="Chromosome"/>
</dbReference>
<evidence type="ECO:0000256" key="1">
    <source>
        <dbReference type="ARBA" id="ARBA00004533"/>
    </source>
</evidence>
<dbReference type="RefSeq" id="WP_194448199.1">
    <property type="nucleotide sequence ID" value="NZ_CP063849.1"/>
</dbReference>
<keyword evidence="5" id="KW-0997">Cell inner membrane</keyword>
<name>A0A7S7SK19_PALFE</name>
<comment type="similarity">
    <text evidence="2">Belongs to the GSP K family.</text>
</comment>
<dbReference type="SUPFAM" id="SSF158544">
    <property type="entry name" value="GspK insert domain-like"/>
    <property type="match status" value="1"/>
</dbReference>
<accession>A0A7S7SK19</accession>
<dbReference type="PANTHER" id="PTHR38831:SF1">
    <property type="entry name" value="TYPE II SECRETION SYSTEM PROTEIN K-RELATED"/>
    <property type="match status" value="1"/>
</dbReference>
<dbReference type="EMBL" id="CP063849">
    <property type="protein sequence ID" value="QOY86530.1"/>
    <property type="molecule type" value="Genomic_DNA"/>
</dbReference>
<keyword evidence="7" id="KW-0653">Protein transport</keyword>
<evidence type="ECO:0000256" key="5">
    <source>
        <dbReference type="ARBA" id="ARBA00022519"/>
    </source>
</evidence>
<dbReference type="Pfam" id="PF21687">
    <property type="entry name" value="T2SSK_1st"/>
    <property type="match status" value="1"/>
</dbReference>
<gene>
    <name evidence="11" type="ORF">IRI77_27575</name>
</gene>
<keyword evidence="12" id="KW-1185">Reference proteome</keyword>
<evidence type="ECO:0000256" key="2">
    <source>
        <dbReference type="ARBA" id="ARBA00007246"/>
    </source>
</evidence>
<evidence type="ECO:0000256" key="8">
    <source>
        <dbReference type="ARBA" id="ARBA00022989"/>
    </source>
</evidence>
<keyword evidence="4" id="KW-1003">Cell membrane</keyword>
<feature type="domain" description="T2SS protein K first SAM-like" evidence="10">
    <location>
        <begin position="123"/>
        <end position="190"/>
    </location>
</feature>
<dbReference type="Gene3D" id="1.10.40.60">
    <property type="entry name" value="EpsJ-like"/>
    <property type="match status" value="1"/>
</dbReference>
<evidence type="ECO:0000259" key="10">
    <source>
        <dbReference type="Pfam" id="PF21687"/>
    </source>
</evidence>
<dbReference type="GO" id="GO:0005886">
    <property type="term" value="C:plasma membrane"/>
    <property type="evidence" value="ECO:0007669"/>
    <property type="project" value="UniProtKB-SubCell"/>
</dbReference>
<evidence type="ECO:0000256" key="6">
    <source>
        <dbReference type="ARBA" id="ARBA00022692"/>
    </source>
</evidence>
<evidence type="ECO:0000313" key="12">
    <source>
        <dbReference type="Proteomes" id="UP000593892"/>
    </source>
</evidence>